<dbReference type="PANTHER" id="PTHR30290:SF10">
    <property type="entry name" value="PERIPLASMIC OLIGOPEPTIDE-BINDING PROTEIN-RELATED"/>
    <property type="match status" value="1"/>
</dbReference>
<name>A0ABN8E850_9VIBR</name>
<evidence type="ECO:0000259" key="6">
    <source>
        <dbReference type="Pfam" id="PF00496"/>
    </source>
</evidence>
<feature type="signal peptide" evidence="5">
    <location>
        <begin position="1"/>
        <end position="23"/>
    </location>
</feature>
<comment type="subcellular location">
    <subcellularLocation>
        <location evidence="1">Cell envelope</location>
    </subcellularLocation>
</comment>
<dbReference type="InterPro" id="IPR030678">
    <property type="entry name" value="Peptide/Ni-bd"/>
</dbReference>
<evidence type="ECO:0000256" key="2">
    <source>
        <dbReference type="ARBA" id="ARBA00005695"/>
    </source>
</evidence>
<sequence>MKQTFFSSILISASMVAAPFSMAANVPSGTVLAKKQELVRGNGAEAATLDPLKAEGLAEMHIIRDLFEGLVIQNENGEVIPGVAKRWVNKGNKEYTFYLRKDAKWSNGDPVTAQDFVFALRRAVNPKFASPNAWYIKMTSIHNAAKIIEGTLPVDKLGVKALDDYTLQFTLDKPLPYFIPMLTHTTMMPLDKKVVEKYGDKWTKPEHIVSNGAFELKKWVLNERLVMVRNPYYWDNKDTVLNKVTYIPFENQTAAINRYRTGEVDITSDVPNGMAEELKRDYKDAYQVTPLLCTYYYVFNMRHKPFNNLKVRKAASYSIMRNIITEDITKVGNIPAYTFTHKDTAGFHATQPPYSHWTQKERDQKAKELIDSAHEQGFHTTLLYNTSENNKSIAVAIASMWKNTLGANITLENQEWKSYLSSRQEGDFDVMRASWCGDYNEASAFLSIFTTGNSRNYGGYSNPKYDEIIAKATVETNLKKRQKLYDEAEHLLSQDMPIAPIYFYMQARLVNPHVGGFPKHNAEGRIYSKDLYIKADTTSKK</sequence>
<proteinExistence type="inferred from homology"/>
<dbReference type="SUPFAM" id="SSF53850">
    <property type="entry name" value="Periplasmic binding protein-like II"/>
    <property type="match status" value="1"/>
</dbReference>
<keyword evidence="4 5" id="KW-0732">Signal</keyword>
<evidence type="ECO:0000256" key="4">
    <source>
        <dbReference type="ARBA" id="ARBA00022729"/>
    </source>
</evidence>
<dbReference type="EMBL" id="CAKLDM010000002">
    <property type="protein sequence ID" value="CAH0542066.1"/>
    <property type="molecule type" value="Genomic_DNA"/>
</dbReference>
<reference evidence="7" key="1">
    <citation type="submission" date="2021-11" db="EMBL/GenBank/DDBJ databases">
        <authorList>
            <person name="Rodrigo-Torres L."/>
            <person name="Arahal R. D."/>
            <person name="Lucena T."/>
        </authorList>
    </citation>
    <scope>NUCLEOTIDE SEQUENCE</scope>
    <source>
        <strain evidence="7">CECT 7928</strain>
    </source>
</reference>
<dbReference type="Gene3D" id="3.90.76.10">
    <property type="entry name" value="Dipeptide-binding Protein, Domain 1"/>
    <property type="match status" value="1"/>
</dbReference>
<dbReference type="InterPro" id="IPR000914">
    <property type="entry name" value="SBP_5_dom"/>
</dbReference>
<evidence type="ECO:0000313" key="8">
    <source>
        <dbReference type="Proteomes" id="UP000838748"/>
    </source>
</evidence>
<dbReference type="RefSeq" id="WP_237363486.1">
    <property type="nucleotide sequence ID" value="NZ_CAKLDM010000002.1"/>
</dbReference>
<keyword evidence="3" id="KW-0813">Transport</keyword>
<dbReference type="Gene3D" id="3.40.190.10">
    <property type="entry name" value="Periplasmic binding protein-like II"/>
    <property type="match status" value="1"/>
</dbReference>
<gene>
    <name evidence="7" type="primary">oppA_3</name>
    <name evidence="7" type="ORF">VMF7928_04069</name>
</gene>
<dbReference type="CDD" id="cd08504">
    <property type="entry name" value="PBP2_OppA"/>
    <property type="match status" value="1"/>
</dbReference>
<comment type="caution">
    <text evidence="7">The sequence shown here is derived from an EMBL/GenBank/DDBJ whole genome shotgun (WGS) entry which is preliminary data.</text>
</comment>
<dbReference type="Pfam" id="PF00496">
    <property type="entry name" value="SBP_bac_5"/>
    <property type="match status" value="1"/>
</dbReference>
<feature type="domain" description="Solute-binding protein family 5" evidence="6">
    <location>
        <begin position="78"/>
        <end position="454"/>
    </location>
</feature>
<dbReference type="InterPro" id="IPR039424">
    <property type="entry name" value="SBP_5"/>
</dbReference>
<evidence type="ECO:0000256" key="1">
    <source>
        <dbReference type="ARBA" id="ARBA00004196"/>
    </source>
</evidence>
<evidence type="ECO:0000256" key="5">
    <source>
        <dbReference type="SAM" id="SignalP"/>
    </source>
</evidence>
<organism evidence="7 8">
    <name type="scientific">Vibrio marisflavi CECT 7928</name>
    <dbReference type="NCBI Taxonomy" id="634439"/>
    <lineage>
        <taxon>Bacteria</taxon>
        <taxon>Pseudomonadati</taxon>
        <taxon>Pseudomonadota</taxon>
        <taxon>Gammaproteobacteria</taxon>
        <taxon>Vibrionales</taxon>
        <taxon>Vibrionaceae</taxon>
        <taxon>Vibrio</taxon>
    </lineage>
</organism>
<dbReference type="PIRSF" id="PIRSF002741">
    <property type="entry name" value="MppA"/>
    <property type="match status" value="1"/>
</dbReference>
<dbReference type="InterPro" id="IPR023765">
    <property type="entry name" value="SBP_5_CS"/>
</dbReference>
<dbReference type="PANTHER" id="PTHR30290">
    <property type="entry name" value="PERIPLASMIC BINDING COMPONENT OF ABC TRANSPORTER"/>
    <property type="match status" value="1"/>
</dbReference>
<keyword evidence="8" id="KW-1185">Reference proteome</keyword>
<comment type="similarity">
    <text evidence="2">Belongs to the bacterial solute-binding protein 5 family.</text>
</comment>
<feature type="chain" id="PRO_5045862983" evidence="5">
    <location>
        <begin position="24"/>
        <end position="541"/>
    </location>
</feature>
<dbReference type="Proteomes" id="UP000838748">
    <property type="component" value="Unassembled WGS sequence"/>
</dbReference>
<protein>
    <submittedName>
        <fullName evidence="7">Periplasmic oligopeptide-binding protein</fullName>
    </submittedName>
</protein>
<dbReference type="PROSITE" id="PS01040">
    <property type="entry name" value="SBP_BACTERIAL_5"/>
    <property type="match status" value="1"/>
</dbReference>
<evidence type="ECO:0000313" key="7">
    <source>
        <dbReference type="EMBL" id="CAH0542066.1"/>
    </source>
</evidence>
<accession>A0ABN8E850</accession>
<evidence type="ECO:0000256" key="3">
    <source>
        <dbReference type="ARBA" id="ARBA00022448"/>
    </source>
</evidence>
<dbReference type="Gene3D" id="3.10.105.10">
    <property type="entry name" value="Dipeptide-binding Protein, Domain 3"/>
    <property type="match status" value="1"/>
</dbReference>